<gene>
    <name evidence="2" type="ORF">KIY12_09830</name>
</gene>
<sequence>MEIKSTYDTRGRQRNVLRLAHFDREGLAHILSYRILAFLTIITGIVTLYAILSSSYIWMTAAKILIGIVWLLFGIELYSVYKAFGIITTKGIVFGRLNESFLNSEVRMKRWYGLIKAGGPLLVVVWYALFAVFVWVVIL</sequence>
<comment type="caution">
    <text evidence="2">The sequence shown here is derived from an EMBL/GenBank/DDBJ whole genome shotgun (WGS) entry which is preliminary data.</text>
</comment>
<protein>
    <submittedName>
        <fullName evidence="2">Uncharacterized protein</fullName>
    </submittedName>
</protein>
<dbReference type="AlphaFoldDB" id="A0A8J7YQK5"/>
<keyword evidence="1" id="KW-0812">Transmembrane</keyword>
<evidence type="ECO:0000313" key="3">
    <source>
        <dbReference type="Proteomes" id="UP000750197"/>
    </source>
</evidence>
<proteinExistence type="predicted"/>
<organism evidence="2 3">
    <name type="scientific">Candidatus Sysuiplasma superficiale</name>
    <dbReference type="NCBI Taxonomy" id="2823368"/>
    <lineage>
        <taxon>Archaea</taxon>
        <taxon>Methanobacteriati</taxon>
        <taxon>Thermoplasmatota</taxon>
        <taxon>Thermoplasmata</taxon>
        <taxon>Candidatus Sysuiplasmatales</taxon>
        <taxon>Candidatus Sysuiplasmataceae</taxon>
        <taxon>Candidatus Sysuiplasma</taxon>
    </lineage>
</organism>
<dbReference type="Proteomes" id="UP000750197">
    <property type="component" value="Unassembled WGS sequence"/>
</dbReference>
<keyword evidence="1" id="KW-1133">Transmembrane helix</keyword>
<feature type="transmembrane region" description="Helical" evidence="1">
    <location>
        <begin position="57"/>
        <end position="81"/>
    </location>
</feature>
<accession>A0A8J7YQK5</accession>
<feature type="transmembrane region" description="Helical" evidence="1">
    <location>
        <begin position="31"/>
        <end position="51"/>
    </location>
</feature>
<reference evidence="2" key="1">
    <citation type="submission" date="2021-05" db="EMBL/GenBank/DDBJ databases">
        <title>Genomic insights into ecological role and evolution of a novel Thermoplasmata order Candidatus Sysuiplasmatales.</title>
        <authorList>
            <person name="Yuan Y."/>
        </authorList>
    </citation>
    <scope>NUCLEOTIDE SEQUENCE</scope>
    <source>
        <strain evidence="2">TUT19-bin139</strain>
    </source>
</reference>
<name>A0A8J7YQK5_9ARCH</name>
<dbReference type="EMBL" id="JAHEAC010000143">
    <property type="protein sequence ID" value="MBX8644998.1"/>
    <property type="molecule type" value="Genomic_DNA"/>
</dbReference>
<evidence type="ECO:0000256" key="1">
    <source>
        <dbReference type="SAM" id="Phobius"/>
    </source>
</evidence>
<keyword evidence="1" id="KW-0472">Membrane</keyword>
<feature type="transmembrane region" description="Helical" evidence="1">
    <location>
        <begin position="117"/>
        <end position="138"/>
    </location>
</feature>
<evidence type="ECO:0000313" key="2">
    <source>
        <dbReference type="EMBL" id="MBX8644998.1"/>
    </source>
</evidence>